<evidence type="ECO:0000256" key="1">
    <source>
        <dbReference type="SAM" id="Phobius"/>
    </source>
</evidence>
<feature type="transmembrane region" description="Helical" evidence="1">
    <location>
        <begin position="36"/>
        <end position="54"/>
    </location>
</feature>
<accession>A0A1M7D0K1</accession>
<feature type="transmembrane region" description="Helical" evidence="1">
    <location>
        <begin position="60"/>
        <end position="88"/>
    </location>
</feature>
<evidence type="ECO:0000313" key="3">
    <source>
        <dbReference type="Proteomes" id="UP000184028"/>
    </source>
</evidence>
<dbReference type="AlphaFoldDB" id="A0A1M7D0K1"/>
<keyword evidence="1" id="KW-0472">Membrane</keyword>
<keyword evidence="1" id="KW-1133">Transmembrane helix</keyword>
<evidence type="ECO:0000313" key="2">
    <source>
        <dbReference type="EMBL" id="SHL72990.1"/>
    </source>
</evidence>
<gene>
    <name evidence="2" type="ORF">SAMN05444484_102375</name>
</gene>
<organism evidence="2 3">
    <name type="scientific">Flavobacterium chilense</name>
    <dbReference type="NCBI Taxonomy" id="946677"/>
    <lineage>
        <taxon>Bacteria</taxon>
        <taxon>Pseudomonadati</taxon>
        <taxon>Bacteroidota</taxon>
        <taxon>Flavobacteriia</taxon>
        <taxon>Flavobacteriales</taxon>
        <taxon>Flavobacteriaceae</taxon>
        <taxon>Flavobacterium</taxon>
    </lineage>
</organism>
<proteinExistence type="predicted"/>
<feature type="transmembrane region" description="Helical" evidence="1">
    <location>
        <begin position="100"/>
        <end position="125"/>
    </location>
</feature>
<dbReference type="EMBL" id="FRBT01000002">
    <property type="protein sequence ID" value="SHL72990.1"/>
    <property type="molecule type" value="Genomic_DNA"/>
</dbReference>
<dbReference type="Proteomes" id="UP000184028">
    <property type="component" value="Unassembled WGS sequence"/>
</dbReference>
<protein>
    <submittedName>
        <fullName evidence="2">Uncharacterized protein</fullName>
    </submittedName>
</protein>
<name>A0A1M7D0K1_9FLAO</name>
<reference evidence="3" key="1">
    <citation type="submission" date="2016-11" db="EMBL/GenBank/DDBJ databases">
        <authorList>
            <person name="Varghese N."/>
            <person name="Submissions S."/>
        </authorList>
    </citation>
    <scope>NUCLEOTIDE SEQUENCE [LARGE SCALE GENOMIC DNA]</scope>
    <source>
        <strain evidence="3">DSM 24724</strain>
    </source>
</reference>
<sequence length="128" mass="15095">MKKNYWGNSTLEIGQDLNNTISKTTANSIWKNNIKISILLFLLFIISGLFTFYWVLNNTWFSICSLYFACIMYLYGIQFIISLILLIVRIFQHKSNQHSLLSFITMILLSGISFMIYMFCIFITWPFN</sequence>
<keyword evidence="3" id="KW-1185">Reference proteome</keyword>
<keyword evidence="1" id="KW-0812">Transmembrane</keyword>
<dbReference type="STRING" id="946677.SAMN05444484_102375"/>